<feature type="transmembrane region" description="Helical" evidence="10">
    <location>
        <begin position="708"/>
        <end position="732"/>
    </location>
</feature>
<keyword evidence="8 10" id="KW-0472">Membrane</keyword>
<feature type="transmembrane region" description="Helical" evidence="10">
    <location>
        <begin position="63"/>
        <end position="88"/>
    </location>
</feature>
<keyword evidence="5" id="KW-0548">Nucleotidyltransferase</keyword>
<dbReference type="InterPro" id="IPR006134">
    <property type="entry name" value="DNA-dir_DNA_pol_B_multi_dom"/>
</dbReference>
<accession>A0ABQ7NYN9</accession>
<dbReference type="InterPro" id="IPR015088">
    <property type="entry name" value="Znf_DNA-dir_DNA_pol_B_alpha"/>
</dbReference>
<name>A0ABQ7NYN9_BRACM</name>
<evidence type="ECO:0000256" key="4">
    <source>
        <dbReference type="ARBA" id="ARBA00022692"/>
    </source>
</evidence>
<comment type="caution">
    <text evidence="14">The sequence shown here is derived from an EMBL/GenBank/DDBJ whole genome shotgun (WGS) entry which is preliminary data.</text>
</comment>
<dbReference type="Pfam" id="PF08996">
    <property type="entry name" value="zf-DNA_Pol"/>
    <property type="match status" value="1"/>
</dbReference>
<dbReference type="EMBL" id="JADBGQ010000001">
    <property type="protein sequence ID" value="KAG5415962.1"/>
    <property type="molecule type" value="Genomic_DNA"/>
</dbReference>
<protein>
    <recommendedName>
        <fullName evidence="2">DNA-directed DNA polymerase</fullName>
        <ecNumber evidence="2">2.7.7.7</ecNumber>
    </recommendedName>
</protein>
<keyword evidence="6" id="KW-0239">DNA-directed DNA polymerase</keyword>
<evidence type="ECO:0000256" key="7">
    <source>
        <dbReference type="ARBA" id="ARBA00022989"/>
    </source>
</evidence>
<evidence type="ECO:0000256" key="5">
    <source>
        <dbReference type="ARBA" id="ARBA00022695"/>
    </source>
</evidence>
<evidence type="ECO:0000256" key="6">
    <source>
        <dbReference type="ARBA" id="ARBA00022932"/>
    </source>
</evidence>
<reference evidence="14 15" key="1">
    <citation type="submission" date="2021-03" db="EMBL/GenBank/DDBJ databases">
        <authorList>
            <person name="King G.J."/>
            <person name="Bancroft I."/>
            <person name="Baten A."/>
            <person name="Bloomfield J."/>
            <person name="Borpatragohain P."/>
            <person name="He Z."/>
            <person name="Irish N."/>
            <person name="Irwin J."/>
            <person name="Liu K."/>
            <person name="Mauleon R.P."/>
            <person name="Moore J."/>
            <person name="Morris R."/>
            <person name="Ostergaard L."/>
            <person name="Wang B."/>
            <person name="Wells R."/>
        </authorList>
    </citation>
    <scope>NUCLEOTIDE SEQUENCE [LARGE SCALE GENOMIC DNA]</scope>
    <source>
        <strain evidence="14">R-o-18</strain>
        <tissue evidence="14">Leaf</tissue>
    </source>
</reference>
<organism evidence="14 15">
    <name type="scientific">Brassica rapa subsp. trilocularis</name>
    <dbReference type="NCBI Taxonomy" id="1813537"/>
    <lineage>
        <taxon>Eukaryota</taxon>
        <taxon>Viridiplantae</taxon>
        <taxon>Streptophyta</taxon>
        <taxon>Embryophyta</taxon>
        <taxon>Tracheophyta</taxon>
        <taxon>Spermatophyta</taxon>
        <taxon>Magnoliopsida</taxon>
        <taxon>eudicotyledons</taxon>
        <taxon>Gunneridae</taxon>
        <taxon>Pentapetalae</taxon>
        <taxon>rosids</taxon>
        <taxon>malvids</taxon>
        <taxon>Brassicales</taxon>
        <taxon>Brassicaceae</taxon>
        <taxon>Brassiceae</taxon>
        <taxon>Brassica</taxon>
    </lineage>
</organism>
<dbReference type="Gene3D" id="1.10.3200.20">
    <property type="entry name" value="DNA Polymerase alpha, zinc finger"/>
    <property type="match status" value="1"/>
</dbReference>
<feature type="region of interest" description="Disordered" evidence="9">
    <location>
        <begin position="246"/>
        <end position="276"/>
    </location>
</feature>
<dbReference type="Pfam" id="PF00916">
    <property type="entry name" value="Sulfate_transp"/>
    <property type="match status" value="1"/>
</dbReference>
<evidence type="ECO:0000259" key="13">
    <source>
        <dbReference type="Pfam" id="PF08996"/>
    </source>
</evidence>
<dbReference type="EC" id="2.7.7.7" evidence="2"/>
<sequence length="748" mass="83826">VIRFRLRPIASNRIDRTIRLCDRKRLIGVQVEDLASSRILICRSKISPPLGFLFADEQSSISLYANLVMILDAISAVLFTSLLLRFLIVEDLCKPKMSINLQTNSSDYVEDFPELAEILQRSRTEWLRSADIDEILRSRPSISLMPPALHATGLFLCDQNAAASDEHLREWETTRLMTTKETVPLYYKSCTLPLNENSVYEKRIYRPYEDLHGAVFVHLRIIDLPQEATSGEDTDHSTASVDYRDVAGHESGGEGDPFSSLNANDGGVKSENDTERKGVDLVLPDASLLSKEIGDSRLAKILSRGGSCEDVVEAIHDELTKIKEEMRNGQVALEKYVITKALTKSIEAYPDSKSQPHVQVALRMRQRGYEEGFNAEDTVPYIICFEQGNTGSASSAGIAERARHPDEVKEDDSRWLVDIDYYLAQQIHPVVSRLCAEIEGTSPERLAECLGLDPSKYGSRSNDARDSDPYTLLGTSDEERYEGCEPLALTCPSCSAVFNCPSITSSVCALISKNTQTEESDSTFWLNPRCPKCERGRLTAAMIANQVKRQLDGFVGKFYKNIMMCDDCQHRTRIPSFHVVDGRERGTVCPTYPRCNGTLVRKYTAADWYNQVSYFCYILDTRSRTLEKKKQMDAGVRVQVDGALAKIEPVAEKAEAIARGFRDRSEFGYLNLQDIAAEGIAVRRTFASLKNYQVNGNKEMMAIRFMNMAGSCTSCYVTTVLATLLFLMPLFYYTPDLILAAIIFSTSL</sequence>
<evidence type="ECO:0000256" key="1">
    <source>
        <dbReference type="ARBA" id="ARBA00004141"/>
    </source>
</evidence>
<gene>
    <name evidence="14" type="primary">A01g510240.1_BraROA</name>
    <name evidence="14" type="ORF">IGI04_003529</name>
</gene>
<keyword evidence="4 10" id="KW-0812">Transmembrane</keyword>
<proteinExistence type="predicted"/>
<dbReference type="Gene3D" id="1.10.132.60">
    <property type="entry name" value="DNA polymerase family B, C-terminal domain"/>
    <property type="match status" value="1"/>
</dbReference>
<feature type="non-terminal residue" evidence="14">
    <location>
        <position position="1"/>
    </location>
</feature>
<evidence type="ECO:0000313" key="14">
    <source>
        <dbReference type="EMBL" id="KAG5415962.1"/>
    </source>
</evidence>
<keyword evidence="7 10" id="KW-1133">Transmembrane helix</keyword>
<evidence type="ECO:0000256" key="10">
    <source>
        <dbReference type="SAM" id="Phobius"/>
    </source>
</evidence>
<evidence type="ECO:0000256" key="3">
    <source>
        <dbReference type="ARBA" id="ARBA00022679"/>
    </source>
</evidence>
<keyword evidence="15" id="KW-1185">Reference proteome</keyword>
<feature type="domain" description="DNA-directed DNA polymerase family B multifunctional" evidence="11">
    <location>
        <begin position="270"/>
        <end position="438"/>
    </location>
</feature>
<evidence type="ECO:0000313" key="15">
    <source>
        <dbReference type="Proteomes" id="UP000823674"/>
    </source>
</evidence>
<feature type="domain" description="SLC26A/SulP transporter" evidence="12">
    <location>
        <begin position="677"/>
        <end position="719"/>
    </location>
</feature>
<dbReference type="InterPro" id="IPR042087">
    <property type="entry name" value="DNA_pol_B_thumb"/>
</dbReference>
<dbReference type="SUPFAM" id="SSF56672">
    <property type="entry name" value="DNA/RNA polymerases"/>
    <property type="match status" value="1"/>
</dbReference>
<evidence type="ECO:0000256" key="9">
    <source>
        <dbReference type="SAM" id="MobiDB-lite"/>
    </source>
</evidence>
<dbReference type="Proteomes" id="UP000823674">
    <property type="component" value="Chromosome A01"/>
</dbReference>
<dbReference type="InterPro" id="IPR011547">
    <property type="entry name" value="SLC26A/SulP_dom"/>
</dbReference>
<dbReference type="PANTHER" id="PTHR45861">
    <property type="entry name" value="DNA POLYMERASE ALPHA CATALYTIC SUBUNIT"/>
    <property type="match status" value="1"/>
</dbReference>
<comment type="subcellular location">
    <subcellularLocation>
        <location evidence="1">Membrane</location>
        <topology evidence="1">Multi-pass membrane protein</topology>
    </subcellularLocation>
</comment>
<keyword evidence="3" id="KW-0808">Transferase</keyword>
<evidence type="ECO:0000259" key="11">
    <source>
        <dbReference type="Pfam" id="PF00136"/>
    </source>
</evidence>
<feature type="domain" description="Zinc finger DNA-directed DNA polymerase family B alpha" evidence="13">
    <location>
        <begin position="475"/>
        <end position="675"/>
    </location>
</feature>
<evidence type="ECO:0000259" key="12">
    <source>
        <dbReference type="Pfam" id="PF00916"/>
    </source>
</evidence>
<dbReference type="InterPro" id="IPR043502">
    <property type="entry name" value="DNA/RNA_pol_sf"/>
</dbReference>
<dbReference type="PANTHER" id="PTHR45861:SF1">
    <property type="entry name" value="DNA POLYMERASE ALPHA CATALYTIC SUBUNIT"/>
    <property type="match status" value="1"/>
</dbReference>
<evidence type="ECO:0000256" key="8">
    <source>
        <dbReference type="ARBA" id="ARBA00023136"/>
    </source>
</evidence>
<evidence type="ECO:0000256" key="2">
    <source>
        <dbReference type="ARBA" id="ARBA00012417"/>
    </source>
</evidence>
<dbReference type="Pfam" id="PF00136">
    <property type="entry name" value="DNA_pol_B"/>
    <property type="match status" value="1"/>
</dbReference>
<dbReference type="InterPro" id="IPR038256">
    <property type="entry name" value="Pol_alpha_znc_sf"/>
</dbReference>